<dbReference type="PANTHER" id="PTHR38075">
    <property type="entry name" value="DUF4139 DOMAIN-CONTAINING PROTEIN"/>
    <property type="match status" value="1"/>
</dbReference>
<sequence>MSFLRHPRESGDPACFFMGAGKKLDSRFRGNDVMGMAAAIWLVSGIQPVSAQPVVTSAAPSSVAVTIYRDPDRPARQAMDRDWLNGFALVSESRTIAVPPGGGEIRFEGVAGGILPQSAIVTGLPDGVVEKNQDAMLLSPGNLVARSLGERVHLRRTSRATGDVIEQEAVVRSGPDGAVVLQTAAGFESLRCTGLAETIVYDKLPDDLSAKPTLSVRTAGGAGGPATVTLSYLATGFDWQGNYVAELAPSGDHVDLFAWVTLASADETSFADAETQTVAGRLNRAQMANVIRPQAPPLHLQCWPEGTTSDGLGVDVIVVTGSRVGGAPPPAPPPPPAAPMMMRMAEAVMVAQQEELGDLKLYRIPERVTVAAKSQKQVAMLVKPGVRVRQLQRSRFAASGEGDVAVTRVLATRNRSAEGLGVPLPAGGVALFGTSEGRRILLGEGFVEDRAVGEDVEIAIGAATQMIARIAAPAKDRRVLTVTNATAAPVRYEAEIDGEISGARLARRNGRGLWSVTIPANGSASLSYRVPGTS</sequence>
<dbReference type="PANTHER" id="PTHR38075:SF1">
    <property type="entry name" value="DUF4139 DOMAIN-CONTAINING PROTEIN"/>
    <property type="match status" value="1"/>
</dbReference>
<reference evidence="2" key="1">
    <citation type="submission" date="2017-04" db="EMBL/GenBank/DDBJ databases">
        <authorList>
            <person name="Varghese N."/>
            <person name="Submissions S."/>
        </authorList>
    </citation>
    <scope>NUCLEOTIDE SEQUENCE [LARGE SCALE GENOMIC DNA]</scope>
    <source>
        <strain evidence="2">Dd16</strain>
    </source>
</reference>
<keyword evidence="2" id="KW-1185">Reference proteome</keyword>
<dbReference type="AlphaFoldDB" id="A0A1X7G0F4"/>
<protein>
    <recommendedName>
        <fullName evidence="3">DUF4139 domain-containing protein</fullName>
    </recommendedName>
</protein>
<evidence type="ECO:0000313" key="2">
    <source>
        <dbReference type="Proteomes" id="UP000192934"/>
    </source>
</evidence>
<dbReference type="EMBL" id="LT840185">
    <property type="protein sequence ID" value="SMF61831.1"/>
    <property type="molecule type" value="Genomic_DNA"/>
</dbReference>
<dbReference type="STRING" id="941907.SAMN06295910_0831"/>
<evidence type="ECO:0008006" key="3">
    <source>
        <dbReference type="Google" id="ProtNLM"/>
    </source>
</evidence>
<gene>
    <name evidence="1" type="ORF">SAMN06295910_0831</name>
</gene>
<dbReference type="Proteomes" id="UP000192934">
    <property type="component" value="Chromosome I"/>
</dbReference>
<evidence type="ECO:0000313" key="1">
    <source>
        <dbReference type="EMBL" id="SMF61831.1"/>
    </source>
</evidence>
<proteinExistence type="predicted"/>
<organism evidence="1 2">
    <name type="scientific">Allosphingosinicella indica</name>
    <dbReference type="NCBI Taxonomy" id="941907"/>
    <lineage>
        <taxon>Bacteria</taxon>
        <taxon>Pseudomonadati</taxon>
        <taxon>Pseudomonadota</taxon>
        <taxon>Alphaproteobacteria</taxon>
        <taxon>Sphingomonadales</taxon>
        <taxon>Sphingomonadaceae</taxon>
        <taxon>Allosphingosinicella</taxon>
    </lineage>
</organism>
<accession>A0A1X7G0F4</accession>
<name>A0A1X7G0F4_9SPHN</name>